<gene>
    <name evidence="2" type="primary">cpaB</name>
    <name evidence="2" type="ORF">C7B47_10675</name>
</gene>
<dbReference type="Proteomes" id="UP000242705">
    <property type="component" value="Unassembled WGS sequence"/>
</dbReference>
<evidence type="ECO:0000259" key="1">
    <source>
        <dbReference type="SMART" id="SM00858"/>
    </source>
</evidence>
<dbReference type="CDD" id="cd11614">
    <property type="entry name" value="SAF_CpaB_FlgA_like"/>
    <property type="match status" value="1"/>
</dbReference>
<dbReference type="InterPro" id="IPR013974">
    <property type="entry name" value="SAF"/>
</dbReference>
<accession>A0A2T2WW73</accession>
<dbReference type="EMBL" id="PXYX01000022">
    <property type="protein sequence ID" value="PSR26491.1"/>
    <property type="molecule type" value="Genomic_DNA"/>
</dbReference>
<dbReference type="SMART" id="SM00858">
    <property type="entry name" value="SAF"/>
    <property type="match status" value="1"/>
</dbReference>
<sequence>MAIAKRMGTFFRINRWLLAGIVIIGVAAYVSARYVQLAIQQANAKNHVPTVQVLVAAQPIAAYEPVTASLVTVKTYPVSAVPSGAFSSLAGLNGAWTTEAISPGVPLVSSEVFFPKTANVLAARINPQDMAIDIPLSSTNAIDGLIMPGDNIALFITITEKNGQKVIEDFMNHVKVLAVNGSMTPPASPTIGQSPNLIVAMTPSRIEALLFAEQNSSGFIAALESPHTTAKRPTPYSLNNLDTPIP</sequence>
<evidence type="ECO:0000313" key="2">
    <source>
        <dbReference type="EMBL" id="PSR26491.1"/>
    </source>
</evidence>
<comment type="caution">
    <text evidence="2">The sequence shown here is derived from an EMBL/GenBank/DDBJ whole genome shotgun (WGS) entry which is preliminary data.</text>
</comment>
<reference evidence="2 3" key="1">
    <citation type="journal article" date="2014" name="BMC Genomics">
        <title>Comparison of environmental and isolate Sulfobacillus genomes reveals diverse carbon, sulfur, nitrogen, and hydrogen metabolisms.</title>
        <authorList>
            <person name="Justice N.B."/>
            <person name="Norman A."/>
            <person name="Brown C.T."/>
            <person name="Singh A."/>
            <person name="Thomas B.C."/>
            <person name="Banfield J.F."/>
        </authorList>
    </citation>
    <scope>NUCLEOTIDE SEQUENCE [LARGE SCALE GENOMIC DNA]</scope>
    <source>
        <strain evidence="2">AMDSBA5</strain>
    </source>
</reference>
<dbReference type="InterPro" id="IPR017592">
    <property type="entry name" value="Pilus_assmbl_Flp-typ_CpaB"/>
</dbReference>
<dbReference type="NCBIfam" id="TIGR03177">
    <property type="entry name" value="pilus_cpaB"/>
    <property type="match status" value="1"/>
</dbReference>
<proteinExistence type="predicted"/>
<organism evidence="2 3">
    <name type="scientific">Sulfobacillus thermosulfidooxidans</name>
    <dbReference type="NCBI Taxonomy" id="28034"/>
    <lineage>
        <taxon>Bacteria</taxon>
        <taxon>Bacillati</taxon>
        <taxon>Bacillota</taxon>
        <taxon>Clostridia</taxon>
        <taxon>Eubacteriales</taxon>
        <taxon>Clostridiales Family XVII. Incertae Sedis</taxon>
        <taxon>Sulfobacillus</taxon>
    </lineage>
</organism>
<dbReference type="InterPro" id="IPR031571">
    <property type="entry name" value="RcpC_dom"/>
</dbReference>
<feature type="domain" description="SAF" evidence="1">
    <location>
        <begin position="51"/>
        <end position="113"/>
    </location>
</feature>
<dbReference type="Pfam" id="PF16976">
    <property type="entry name" value="RcpC"/>
    <property type="match status" value="1"/>
</dbReference>
<dbReference type="Gene3D" id="3.90.1210.10">
    <property type="entry name" value="Antifreeze-like/N-acetylneuraminic acid synthase C-terminal domain"/>
    <property type="match status" value="1"/>
</dbReference>
<protein>
    <submittedName>
        <fullName evidence="2">Flp pilus assembly protein CpaB</fullName>
    </submittedName>
</protein>
<dbReference type="Pfam" id="PF08666">
    <property type="entry name" value="SAF"/>
    <property type="match status" value="1"/>
</dbReference>
<evidence type="ECO:0000313" key="3">
    <source>
        <dbReference type="Proteomes" id="UP000242705"/>
    </source>
</evidence>
<dbReference type="AlphaFoldDB" id="A0A2T2WW73"/>
<name>A0A2T2WW73_SULTH</name>